<dbReference type="Gene3D" id="3.40.50.1240">
    <property type="entry name" value="Phosphoglycerate mutase-like"/>
    <property type="match status" value="1"/>
</dbReference>
<evidence type="ECO:0000256" key="3">
    <source>
        <dbReference type="ARBA" id="ARBA00007078"/>
    </source>
</evidence>
<dbReference type="InterPro" id="IPR001345">
    <property type="entry name" value="PG/BPGM_mutase_AS"/>
</dbReference>
<dbReference type="CDD" id="cd07961">
    <property type="entry name" value="Anticodon_Ia_Ile_ABEc"/>
    <property type="match status" value="1"/>
</dbReference>
<dbReference type="AlphaFoldDB" id="A0A1F5BW55"/>
<comment type="subunit">
    <text evidence="4 15">Monomer.</text>
</comment>
<dbReference type="SUPFAM" id="SSF50677">
    <property type="entry name" value="ValRS/IleRS/LeuRS editing domain"/>
    <property type="match status" value="1"/>
</dbReference>
<comment type="caution">
    <text evidence="20">The sequence shown here is derived from an EMBL/GenBank/DDBJ whole genome shotgun (WGS) entry which is preliminary data.</text>
</comment>
<keyword evidence="6 15" id="KW-0436">Ligase</keyword>
<name>A0A1F5BW55_9BACT</name>
<evidence type="ECO:0000313" key="20">
    <source>
        <dbReference type="EMBL" id="OGD34825.1"/>
    </source>
</evidence>
<dbReference type="GO" id="GO:0005524">
    <property type="term" value="F:ATP binding"/>
    <property type="evidence" value="ECO:0007669"/>
    <property type="project" value="UniProtKB-UniRule"/>
</dbReference>
<keyword evidence="7 15" id="KW-0479">Metal-binding</keyword>
<protein>
    <recommendedName>
        <fullName evidence="15">Isoleucine--tRNA ligase</fullName>
        <ecNumber evidence="15">6.1.1.5</ecNumber>
    </recommendedName>
    <alternativeName>
        <fullName evidence="15">Isoleucyl-tRNA synthetase</fullName>
        <shortName evidence="15">IleRS</shortName>
    </alternativeName>
</protein>
<comment type="subcellular location">
    <subcellularLocation>
        <location evidence="2 15">Cytoplasm</location>
    </subcellularLocation>
</comment>
<dbReference type="STRING" id="1797298.A2988_02785"/>
<evidence type="ECO:0000256" key="11">
    <source>
        <dbReference type="ARBA" id="ARBA00022917"/>
    </source>
</evidence>
<dbReference type="InterPro" id="IPR009008">
    <property type="entry name" value="Val/Leu/Ile-tRNA-synth_edit"/>
</dbReference>
<accession>A0A1F5BW55</accession>
<comment type="function">
    <text evidence="13 15">Catalyzes the attachment of isoleucine to tRNA(Ile). As IleRS can inadvertently accommodate and process structurally similar amino acids such as valine, to avoid such errors it has two additional distinct tRNA(Ile)-dependent editing activities. One activity is designated as 'pretransfer' editing and involves the hydrolysis of activated Val-AMP. The other activity is designated 'posttransfer' editing and involves deacylation of mischarged Val-tRNA(Ile).</text>
</comment>
<keyword evidence="12 15" id="KW-0030">Aminoacyl-tRNA synthetase</keyword>
<evidence type="ECO:0000256" key="8">
    <source>
        <dbReference type="ARBA" id="ARBA00022741"/>
    </source>
</evidence>
<evidence type="ECO:0000256" key="16">
    <source>
        <dbReference type="PIRSR" id="PIRSR613078-1"/>
    </source>
</evidence>
<proteinExistence type="inferred from homology"/>
<evidence type="ECO:0000256" key="9">
    <source>
        <dbReference type="ARBA" id="ARBA00022833"/>
    </source>
</evidence>
<dbReference type="EMBL" id="MEYS01000001">
    <property type="protein sequence ID" value="OGD34825.1"/>
    <property type="molecule type" value="Genomic_DNA"/>
</dbReference>
<evidence type="ECO:0000256" key="6">
    <source>
        <dbReference type="ARBA" id="ARBA00022598"/>
    </source>
</evidence>
<dbReference type="FunFam" id="3.40.50.620:FF:000063">
    <property type="entry name" value="Isoleucine--tRNA ligase"/>
    <property type="match status" value="1"/>
</dbReference>
<keyword evidence="5 15" id="KW-0963">Cytoplasm</keyword>
<evidence type="ECO:0000259" key="18">
    <source>
        <dbReference type="Pfam" id="PF00133"/>
    </source>
</evidence>
<dbReference type="Proteomes" id="UP000176650">
    <property type="component" value="Unassembled WGS sequence"/>
</dbReference>
<evidence type="ECO:0000256" key="1">
    <source>
        <dbReference type="ARBA" id="ARBA00001947"/>
    </source>
</evidence>
<keyword evidence="8 15" id="KW-0547">Nucleotide-binding</keyword>
<dbReference type="EC" id="6.1.1.5" evidence="15"/>
<gene>
    <name evidence="15" type="primary">ileS</name>
    <name evidence="20" type="ORF">A2988_02785</name>
</gene>
<feature type="short sequence motif" description="'KMSKS' region" evidence="15">
    <location>
        <begin position="812"/>
        <end position="816"/>
    </location>
</feature>
<evidence type="ECO:0000256" key="14">
    <source>
        <dbReference type="ARBA" id="ARBA00048359"/>
    </source>
</evidence>
<dbReference type="SMART" id="SM00855">
    <property type="entry name" value="PGAM"/>
    <property type="match status" value="1"/>
</dbReference>
<comment type="cofactor">
    <cofactor evidence="1 15">
        <name>Zn(2+)</name>
        <dbReference type="ChEBI" id="CHEBI:29105"/>
    </cofactor>
</comment>
<reference evidence="20 21" key="1">
    <citation type="journal article" date="2016" name="Nat. Commun.">
        <title>Thousands of microbial genomes shed light on interconnected biogeochemical processes in an aquifer system.</title>
        <authorList>
            <person name="Anantharaman K."/>
            <person name="Brown C.T."/>
            <person name="Hug L.A."/>
            <person name="Sharon I."/>
            <person name="Castelle C.J."/>
            <person name="Probst A.J."/>
            <person name="Thomas B.C."/>
            <person name="Singh A."/>
            <person name="Wilkins M.J."/>
            <person name="Karaoz U."/>
            <person name="Brodie E.L."/>
            <person name="Williams K.H."/>
            <person name="Hubbard S.S."/>
            <person name="Banfield J.F."/>
        </authorList>
    </citation>
    <scope>NUCLEOTIDE SEQUENCE [LARGE SCALE GENOMIC DNA]</scope>
</reference>
<organism evidence="20 21">
    <name type="scientific">Candidatus Azambacteria bacterium RIFCSPLOWO2_01_FULL_46_25</name>
    <dbReference type="NCBI Taxonomy" id="1797298"/>
    <lineage>
        <taxon>Bacteria</taxon>
        <taxon>Candidatus Azamiibacteriota</taxon>
    </lineage>
</organism>
<sequence length="1170" mass="133063">MEEEVLARWEKEKILAKVLKARKGGKRFIFYEGPPTANGMPHPGHVMGRCFKDLFLRYKTMQGFYVDRRAGWDTHGLPVEIEIEKKLGFTSKADIEKYGVAEFNRLCKESVWQYKDEWEKVTRRIGFWLDMSDPYITYENDYIETLWWIIKRVFEKGLLVEDYKVMPFCVRCGTGLSSHEIAQGYKTVKDTSAYVKFPVRIARPPEDEFARKAKEGVVFRDGGANVAEYFLVWTTTPWTLPANVALAVNPDVTYVRAKKGEEVVIVAQSRIAVLGEGWEVVGEMKGKELAGMEYRPLFDFVKPPQGARAFYVVEGDFVSATDGSGIVHIAPAYGEDDMRMAKKYQMPILHPVMENGEFVAQVKWKGKFVKNTDKDIIADLEEKKLLFKTEPYEHEYPFCWRCDTPILYYARKGWFIRMSELKKQMQANNKNTNWIPGHIKEGRFGEWLNDVKDWAFSRNRYWGTPLPIWKCQACEHVEVVGSKEELGRQSTLRNRYIIMRHGEAVFNTKNKLDAFGSPQNRLTKKGAAGARASLEQLKKKYPDMRIDHVVASPLVRTQETALIAGDVFGIAEKDIVTDELIRETNFGKFDGKKVRDLEAFFPVLEERFLKSSPDGENLNDLKRRVTLCIKKMEDRYEQKTILVVSHEDPLWVLETALAGLSPSDAAAAKKAKRGKPYIGMGEARFLPFAKLPLDDDGNLDMHKPYIDRISLVCQMCKGVMRRVPEVADVWFDSGSMPLAQAHFPFAQAHGGGTDLKKLVKQIDFPADFICEGVDQTRGWFYTMLAVSTLLDLGNPYKNVIATGHILDKFGKKMSKSKKNYTDPMVMADTYGIDALRWYFFIVNPVGEPKRFDEKDVLVEQRKSVMMLSNIAHFLASYARPSEASAKPPRAKHVLDRWVLSRLAETIGNAGAFLDAYDAQGATRAIASFLDDLSNWYIRRSRDRFSHPENKADYRAAQATLSHVFRQSLKLAAPFMPFVTDHIWRQSKSNKGSVHLERYPAATAKLIDKPLMYAMIKARELVSIALQKRAQAGVKVRQPLETLKIKDADLEPALEALIAEEVNVKEVVADPALAEPVWLDTTITQSLREEGIIREIIRHIQQARKDAGLTQRDAVVISYDASEPLAGVIEAHKAHLLARTIARGAQRKEAGAIKNPREITFDGETIRFAIT</sequence>
<dbReference type="PANTHER" id="PTHR42780">
    <property type="entry name" value="SOLEUCYL-TRNA SYNTHETASE"/>
    <property type="match status" value="1"/>
</dbReference>
<dbReference type="Pfam" id="PF00133">
    <property type="entry name" value="tRNA-synt_1"/>
    <property type="match status" value="2"/>
</dbReference>
<evidence type="ECO:0000259" key="19">
    <source>
        <dbReference type="Pfam" id="PF08264"/>
    </source>
</evidence>
<comment type="catalytic activity">
    <reaction evidence="14 15">
        <text>tRNA(Ile) + L-isoleucine + ATP = L-isoleucyl-tRNA(Ile) + AMP + diphosphate</text>
        <dbReference type="Rhea" id="RHEA:11060"/>
        <dbReference type="Rhea" id="RHEA-COMP:9666"/>
        <dbReference type="Rhea" id="RHEA-COMP:9695"/>
        <dbReference type="ChEBI" id="CHEBI:30616"/>
        <dbReference type="ChEBI" id="CHEBI:33019"/>
        <dbReference type="ChEBI" id="CHEBI:58045"/>
        <dbReference type="ChEBI" id="CHEBI:78442"/>
        <dbReference type="ChEBI" id="CHEBI:78528"/>
        <dbReference type="ChEBI" id="CHEBI:456215"/>
        <dbReference type="EC" id="6.1.1.5"/>
    </reaction>
</comment>
<comment type="domain">
    <text evidence="15">IleRS has two distinct active sites: one for aminoacylation and one for editing. The misactivated valine is translocated from the active site to the editing site, which sterically excludes the correctly activated isoleucine. The single editing site contains two valyl binding pockets, one specific for each substrate (Val-AMP or Val-tRNA(Ile)).</text>
</comment>
<dbReference type="InterPro" id="IPR029033">
    <property type="entry name" value="His_PPase_superfam"/>
</dbReference>
<dbReference type="Gene3D" id="2.170.220.10">
    <property type="match status" value="1"/>
</dbReference>
<keyword evidence="9 15" id="KW-0862">Zinc</keyword>
<dbReference type="HAMAP" id="MF_02003">
    <property type="entry name" value="Ile_tRNA_synth_type2"/>
    <property type="match status" value="1"/>
</dbReference>
<feature type="active site" description="Proton donor/acceptor" evidence="16">
    <location>
        <position position="583"/>
    </location>
</feature>
<dbReference type="InterPro" id="IPR013078">
    <property type="entry name" value="His_Pase_superF_clade-1"/>
</dbReference>
<evidence type="ECO:0000256" key="13">
    <source>
        <dbReference type="ARBA" id="ARBA00025217"/>
    </source>
</evidence>
<keyword evidence="10 15" id="KW-0067">ATP-binding</keyword>
<evidence type="ECO:0000256" key="12">
    <source>
        <dbReference type="ARBA" id="ARBA00023146"/>
    </source>
</evidence>
<feature type="domain" description="Aminoacyl-tRNA synthetase class Ia" evidence="18">
    <location>
        <begin position="5"/>
        <end position="502"/>
    </location>
</feature>
<dbReference type="GO" id="GO:0008270">
    <property type="term" value="F:zinc ion binding"/>
    <property type="evidence" value="ECO:0007669"/>
    <property type="project" value="UniProtKB-UniRule"/>
</dbReference>
<keyword evidence="11 15" id="KW-0648">Protein biosynthesis</keyword>
<dbReference type="GO" id="GO:0002161">
    <property type="term" value="F:aminoacyl-tRNA deacylase activity"/>
    <property type="evidence" value="ECO:0007669"/>
    <property type="project" value="InterPro"/>
</dbReference>
<dbReference type="SUPFAM" id="SSF53254">
    <property type="entry name" value="Phosphoglycerate mutase-like"/>
    <property type="match status" value="1"/>
</dbReference>
<feature type="domain" description="Aminoacyl-tRNA synthetase class Ia" evidence="18">
    <location>
        <begin position="700"/>
        <end position="843"/>
    </location>
</feature>
<evidence type="ECO:0000256" key="4">
    <source>
        <dbReference type="ARBA" id="ARBA00011245"/>
    </source>
</evidence>
<dbReference type="GO" id="GO:0005737">
    <property type="term" value="C:cytoplasm"/>
    <property type="evidence" value="ECO:0007669"/>
    <property type="project" value="UniProtKB-SubCell"/>
</dbReference>
<dbReference type="InterPro" id="IPR009080">
    <property type="entry name" value="tRNAsynth_Ia_anticodon-bd"/>
</dbReference>
<feature type="active site" description="Tele-phosphohistidine intermediate" evidence="16">
    <location>
        <position position="501"/>
    </location>
</feature>
<dbReference type="PROSITE" id="PS00175">
    <property type="entry name" value="PG_MUTASE"/>
    <property type="match status" value="1"/>
</dbReference>
<dbReference type="Pfam" id="PF19302">
    <property type="entry name" value="DUF5915"/>
    <property type="match status" value="1"/>
</dbReference>
<feature type="binding site" evidence="15">
    <location>
        <position position="815"/>
    </location>
    <ligand>
        <name>ATP</name>
        <dbReference type="ChEBI" id="CHEBI:30616"/>
    </ligand>
</feature>
<dbReference type="InterPro" id="IPR013155">
    <property type="entry name" value="M/V/L/I-tRNA-synth_anticd-bd"/>
</dbReference>
<dbReference type="InterPro" id="IPR002300">
    <property type="entry name" value="aa-tRNA-synth_Ia"/>
</dbReference>
<dbReference type="PRINTS" id="PR00984">
    <property type="entry name" value="TRNASYNTHILE"/>
</dbReference>
<feature type="short sequence motif" description="'HIGH' region" evidence="15">
    <location>
        <begin position="35"/>
        <end position="45"/>
    </location>
</feature>
<dbReference type="SUPFAM" id="SSF47323">
    <property type="entry name" value="Anticodon-binding domain of a subclass of class I aminoacyl-tRNA synthetases"/>
    <property type="match status" value="1"/>
</dbReference>
<feature type="binding site" evidence="17">
    <location>
        <begin position="500"/>
        <end position="507"/>
    </location>
    <ligand>
        <name>substrate</name>
    </ligand>
</feature>
<evidence type="ECO:0000256" key="17">
    <source>
        <dbReference type="PIRSR" id="PIRSR613078-2"/>
    </source>
</evidence>
<feature type="binding site" evidence="17">
    <location>
        <position position="556"/>
    </location>
    <ligand>
        <name>substrate</name>
    </ligand>
</feature>
<evidence type="ECO:0000313" key="21">
    <source>
        <dbReference type="Proteomes" id="UP000176650"/>
    </source>
</evidence>
<feature type="domain" description="Methionyl/Valyl/Leucyl/Isoleucyl-tRNA synthetase anticodon-binding" evidence="19">
    <location>
        <begin position="895"/>
        <end position="1041"/>
    </location>
</feature>
<evidence type="ECO:0000256" key="5">
    <source>
        <dbReference type="ARBA" id="ARBA00022490"/>
    </source>
</evidence>
<dbReference type="InterPro" id="IPR033709">
    <property type="entry name" value="Anticodon_Ile_ABEc"/>
</dbReference>
<dbReference type="GO" id="GO:0004822">
    <property type="term" value="F:isoleucine-tRNA ligase activity"/>
    <property type="evidence" value="ECO:0007669"/>
    <property type="project" value="UniProtKB-UniRule"/>
</dbReference>
<comment type="similarity">
    <text evidence="3 15">Belongs to the class-I aminoacyl-tRNA synthetase family. IleS type 2 subfamily.</text>
</comment>
<dbReference type="InterPro" id="IPR023586">
    <property type="entry name" value="Ile-tRNA-ligase_type2"/>
</dbReference>
<dbReference type="Pfam" id="PF08264">
    <property type="entry name" value="Anticodon_1"/>
    <property type="match status" value="1"/>
</dbReference>
<evidence type="ECO:0000256" key="2">
    <source>
        <dbReference type="ARBA" id="ARBA00004496"/>
    </source>
</evidence>
<evidence type="ECO:0000256" key="15">
    <source>
        <dbReference type="HAMAP-Rule" id="MF_02003"/>
    </source>
</evidence>
<dbReference type="GO" id="GO:0006428">
    <property type="term" value="P:isoleucyl-tRNA aminoacylation"/>
    <property type="evidence" value="ECO:0007669"/>
    <property type="project" value="UniProtKB-UniRule"/>
</dbReference>
<dbReference type="InterPro" id="IPR014729">
    <property type="entry name" value="Rossmann-like_a/b/a_fold"/>
</dbReference>
<dbReference type="Gene3D" id="3.40.50.620">
    <property type="entry name" value="HUPs"/>
    <property type="match status" value="2"/>
</dbReference>
<dbReference type="SUPFAM" id="SSF52374">
    <property type="entry name" value="Nucleotidylyl transferase"/>
    <property type="match status" value="1"/>
</dbReference>
<dbReference type="GO" id="GO:0000049">
    <property type="term" value="F:tRNA binding"/>
    <property type="evidence" value="ECO:0007669"/>
    <property type="project" value="InterPro"/>
</dbReference>
<dbReference type="InterPro" id="IPR002301">
    <property type="entry name" value="Ile-tRNA-ligase"/>
</dbReference>
<dbReference type="PANTHER" id="PTHR42780:SF1">
    <property type="entry name" value="ISOLEUCINE--TRNA LIGASE, CYTOPLASMIC"/>
    <property type="match status" value="1"/>
</dbReference>
<dbReference type="Gene3D" id="1.10.730.10">
    <property type="entry name" value="Isoleucyl-tRNA Synthetase, Domain 1"/>
    <property type="match status" value="1"/>
</dbReference>
<dbReference type="CDD" id="cd07067">
    <property type="entry name" value="HP_PGM_like"/>
    <property type="match status" value="1"/>
</dbReference>
<dbReference type="Gene3D" id="3.90.740.10">
    <property type="entry name" value="Valyl/Leucyl/Isoleucyl-tRNA synthetase, editing domain"/>
    <property type="match status" value="1"/>
</dbReference>
<evidence type="ECO:0000256" key="10">
    <source>
        <dbReference type="ARBA" id="ARBA00022840"/>
    </source>
</evidence>
<evidence type="ECO:0000256" key="7">
    <source>
        <dbReference type="ARBA" id="ARBA00022723"/>
    </source>
</evidence>